<organism evidence="1 2">
    <name type="scientific">Cucumis sativus</name>
    <name type="common">Cucumber</name>
    <dbReference type="NCBI Taxonomy" id="3659"/>
    <lineage>
        <taxon>Eukaryota</taxon>
        <taxon>Viridiplantae</taxon>
        <taxon>Streptophyta</taxon>
        <taxon>Embryophyta</taxon>
        <taxon>Tracheophyta</taxon>
        <taxon>Spermatophyta</taxon>
        <taxon>Magnoliopsida</taxon>
        <taxon>eudicotyledons</taxon>
        <taxon>Gunneridae</taxon>
        <taxon>Pentapetalae</taxon>
        <taxon>rosids</taxon>
        <taxon>fabids</taxon>
        <taxon>Cucurbitales</taxon>
        <taxon>Cucurbitaceae</taxon>
        <taxon>Benincaseae</taxon>
        <taxon>Cucumis</taxon>
    </lineage>
</organism>
<sequence length="55" mass="5956">MEADPILPPLCEITHLGSTLALRLASMDEAEACGKGLELSRTFLLSFVDPHFGIK</sequence>
<reference evidence="1 2" key="2">
    <citation type="journal article" date="2009" name="PLoS ONE">
        <title>An integrated genetic and cytogenetic map of the cucumber genome.</title>
        <authorList>
            <person name="Ren Y."/>
            <person name="Zhang Z."/>
            <person name="Liu J."/>
            <person name="Staub J.E."/>
            <person name="Han Y."/>
            <person name="Cheng Z."/>
            <person name="Li X."/>
            <person name="Lu J."/>
            <person name="Miao H."/>
            <person name="Kang H."/>
            <person name="Xie B."/>
            <person name="Gu X."/>
            <person name="Wang X."/>
            <person name="Du Y."/>
            <person name="Jin W."/>
            <person name="Huang S."/>
        </authorList>
    </citation>
    <scope>NUCLEOTIDE SEQUENCE [LARGE SCALE GENOMIC DNA]</scope>
    <source>
        <strain evidence="2">cv. 9930</strain>
    </source>
</reference>
<dbReference type="EMBL" id="CM002924">
    <property type="protein sequence ID" value="KGN59562.1"/>
    <property type="molecule type" value="Genomic_DNA"/>
</dbReference>
<proteinExistence type="predicted"/>
<gene>
    <name evidence="1" type="ORF">Csa_3G825070</name>
</gene>
<dbReference type="Proteomes" id="UP000029981">
    <property type="component" value="Chromosome 3"/>
</dbReference>
<accession>A0A0A0LG15</accession>
<evidence type="ECO:0000313" key="1">
    <source>
        <dbReference type="EMBL" id="KGN59562.1"/>
    </source>
</evidence>
<reference evidence="1 2" key="1">
    <citation type="journal article" date="2009" name="Nat. Genet.">
        <title>The genome of the cucumber, Cucumis sativus L.</title>
        <authorList>
            <person name="Huang S."/>
            <person name="Li R."/>
            <person name="Zhang Z."/>
            <person name="Li L."/>
            <person name="Gu X."/>
            <person name="Fan W."/>
            <person name="Lucas W.J."/>
            <person name="Wang X."/>
            <person name="Xie B."/>
            <person name="Ni P."/>
            <person name="Ren Y."/>
            <person name="Zhu H."/>
            <person name="Li J."/>
            <person name="Lin K."/>
            <person name="Jin W."/>
            <person name="Fei Z."/>
            <person name="Li G."/>
            <person name="Staub J."/>
            <person name="Kilian A."/>
            <person name="van der Vossen E.A."/>
            <person name="Wu Y."/>
            <person name="Guo J."/>
            <person name="He J."/>
            <person name="Jia Z."/>
            <person name="Ren Y."/>
            <person name="Tian G."/>
            <person name="Lu Y."/>
            <person name="Ruan J."/>
            <person name="Qian W."/>
            <person name="Wang M."/>
            <person name="Huang Q."/>
            <person name="Li B."/>
            <person name="Xuan Z."/>
            <person name="Cao J."/>
            <person name="Asan"/>
            <person name="Wu Z."/>
            <person name="Zhang J."/>
            <person name="Cai Q."/>
            <person name="Bai Y."/>
            <person name="Zhao B."/>
            <person name="Han Y."/>
            <person name="Li Y."/>
            <person name="Li X."/>
            <person name="Wang S."/>
            <person name="Shi Q."/>
            <person name="Liu S."/>
            <person name="Cho W.K."/>
            <person name="Kim J.Y."/>
            <person name="Xu Y."/>
            <person name="Heller-Uszynska K."/>
            <person name="Miao H."/>
            <person name="Cheng Z."/>
            <person name="Zhang S."/>
            <person name="Wu J."/>
            <person name="Yang Y."/>
            <person name="Kang H."/>
            <person name="Li M."/>
            <person name="Liang H."/>
            <person name="Ren X."/>
            <person name="Shi Z."/>
            <person name="Wen M."/>
            <person name="Jian M."/>
            <person name="Yang H."/>
            <person name="Zhang G."/>
            <person name="Yang Z."/>
            <person name="Chen R."/>
            <person name="Liu S."/>
            <person name="Li J."/>
            <person name="Ma L."/>
            <person name="Liu H."/>
            <person name="Zhou Y."/>
            <person name="Zhao J."/>
            <person name="Fang X."/>
            <person name="Li G."/>
            <person name="Fang L."/>
            <person name="Li Y."/>
            <person name="Liu D."/>
            <person name="Zheng H."/>
            <person name="Zhang Y."/>
            <person name="Qin N."/>
            <person name="Li Z."/>
            <person name="Yang G."/>
            <person name="Yang S."/>
            <person name="Bolund L."/>
            <person name="Kristiansen K."/>
            <person name="Zheng H."/>
            <person name="Li S."/>
            <person name="Zhang X."/>
            <person name="Yang H."/>
            <person name="Wang J."/>
            <person name="Sun R."/>
            <person name="Zhang B."/>
            <person name="Jiang S."/>
            <person name="Wang J."/>
            <person name="Du Y."/>
            <person name="Li S."/>
        </authorList>
    </citation>
    <scope>NUCLEOTIDE SEQUENCE [LARGE SCALE GENOMIC DNA]</scope>
    <source>
        <strain evidence="2">cv. 9930</strain>
    </source>
</reference>
<reference evidence="1 2" key="4">
    <citation type="journal article" date="2011" name="BMC Genomics">
        <title>RNA-Seq improves annotation of protein-coding genes in the cucumber genome.</title>
        <authorList>
            <person name="Li Z."/>
            <person name="Zhang Z."/>
            <person name="Yan P."/>
            <person name="Huang S."/>
            <person name="Fei Z."/>
            <person name="Lin K."/>
        </authorList>
    </citation>
    <scope>NUCLEOTIDE SEQUENCE [LARGE SCALE GENOMIC DNA]</scope>
    <source>
        <strain evidence="2">cv. 9930</strain>
    </source>
</reference>
<evidence type="ECO:0000313" key="2">
    <source>
        <dbReference type="Proteomes" id="UP000029981"/>
    </source>
</evidence>
<dbReference type="Gramene" id="KGN59562">
    <property type="protein sequence ID" value="KGN59562"/>
    <property type="gene ID" value="Csa_3G825070"/>
</dbReference>
<dbReference type="AlphaFoldDB" id="A0A0A0LG15"/>
<reference evidence="1 2" key="3">
    <citation type="journal article" date="2010" name="BMC Genomics">
        <title>Transcriptome sequencing and comparative analysis of cucumber flowers with different sex types.</title>
        <authorList>
            <person name="Guo S."/>
            <person name="Zheng Y."/>
            <person name="Joung J.G."/>
            <person name="Liu S."/>
            <person name="Zhang Z."/>
            <person name="Crasta O.R."/>
            <person name="Sobral B.W."/>
            <person name="Xu Y."/>
            <person name="Huang S."/>
            <person name="Fei Z."/>
        </authorList>
    </citation>
    <scope>NUCLEOTIDE SEQUENCE [LARGE SCALE GENOMIC DNA]</scope>
    <source>
        <strain evidence="2">cv. 9930</strain>
    </source>
</reference>
<name>A0A0A0LG15_CUCSA</name>
<protein>
    <submittedName>
        <fullName evidence="1">Uncharacterized protein</fullName>
    </submittedName>
</protein>
<keyword evidence="2" id="KW-1185">Reference proteome</keyword>